<proteinExistence type="predicted"/>
<evidence type="ECO:0000313" key="5">
    <source>
        <dbReference type="Proteomes" id="UP000800094"/>
    </source>
</evidence>
<dbReference type="Pfam" id="PF24883">
    <property type="entry name" value="NPHP3_N"/>
    <property type="match status" value="1"/>
</dbReference>
<evidence type="ECO:0000256" key="1">
    <source>
        <dbReference type="ARBA" id="ARBA00022737"/>
    </source>
</evidence>
<dbReference type="RefSeq" id="XP_033682484.1">
    <property type="nucleotide sequence ID" value="XM_033833529.1"/>
</dbReference>
<dbReference type="OrthoDB" id="3787216at2759"/>
<dbReference type="InterPro" id="IPR056884">
    <property type="entry name" value="NPHP3-like_N"/>
</dbReference>
<organism evidence="4 5">
    <name type="scientific">Trematosphaeria pertusa</name>
    <dbReference type="NCBI Taxonomy" id="390896"/>
    <lineage>
        <taxon>Eukaryota</taxon>
        <taxon>Fungi</taxon>
        <taxon>Dikarya</taxon>
        <taxon>Ascomycota</taxon>
        <taxon>Pezizomycotina</taxon>
        <taxon>Dothideomycetes</taxon>
        <taxon>Pleosporomycetidae</taxon>
        <taxon>Pleosporales</taxon>
        <taxon>Massarineae</taxon>
        <taxon>Trematosphaeriaceae</taxon>
        <taxon>Trematosphaeria</taxon>
    </lineage>
</organism>
<sequence>MLDRTPQAKRAYTGNRADGDSTNIYGNVYGDVHFPSRPRGLATSQCLRDLRITDPREDRTRIEQDKDRLLKQCYAWILDDPGFQHWKTHVDARLLWIKGDPGKGNTMMMMGLIAELSQGDVAGLS</sequence>
<protein>
    <recommendedName>
        <fullName evidence="3">Nephrocystin 3-like N-terminal domain-containing protein</fullName>
    </recommendedName>
</protein>
<dbReference type="GeneID" id="54586859"/>
<keyword evidence="1" id="KW-0677">Repeat</keyword>
<dbReference type="AlphaFoldDB" id="A0A6A6ID44"/>
<dbReference type="EMBL" id="ML987197">
    <property type="protein sequence ID" value="KAF2247480.1"/>
    <property type="molecule type" value="Genomic_DNA"/>
</dbReference>
<gene>
    <name evidence="4" type="ORF">BU26DRAFT_566454</name>
</gene>
<evidence type="ECO:0000313" key="4">
    <source>
        <dbReference type="EMBL" id="KAF2247480.1"/>
    </source>
</evidence>
<name>A0A6A6ID44_9PLEO</name>
<evidence type="ECO:0000259" key="3">
    <source>
        <dbReference type="Pfam" id="PF24883"/>
    </source>
</evidence>
<feature type="region of interest" description="Disordered" evidence="2">
    <location>
        <begin position="1"/>
        <end position="20"/>
    </location>
</feature>
<evidence type="ECO:0000256" key="2">
    <source>
        <dbReference type="SAM" id="MobiDB-lite"/>
    </source>
</evidence>
<accession>A0A6A6ID44</accession>
<reference evidence="4" key="1">
    <citation type="journal article" date="2020" name="Stud. Mycol.">
        <title>101 Dothideomycetes genomes: a test case for predicting lifestyles and emergence of pathogens.</title>
        <authorList>
            <person name="Haridas S."/>
            <person name="Albert R."/>
            <person name="Binder M."/>
            <person name="Bloem J."/>
            <person name="Labutti K."/>
            <person name="Salamov A."/>
            <person name="Andreopoulos B."/>
            <person name="Baker S."/>
            <person name="Barry K."/>
            <person name="Bills G."/>
            <person name="Bluhm B."/>
            <person name="Cannon C."/>
            <person name="Castanera R."/>
            <person name="Culley D."/>
            <person name="Daum C."/>
            <person name="Ezra D."/>
            <person name="Gonzalez J."/>
            <person name="Henrissat B."/>
            <person name="Kuo A."/>
            <person name="Liang C."/>
            <person name="Lipzen A."/>
            <person name="Lutzoni F."/>
            <person name="Magnuson J."/>
            <person name="Mondo S."/>
            <person name="Nolan M."/>
            <person name="Ohm R."/>
            <person name="Pangilinan J."/>
            <person name="Park H.-J."/>
            <person name="Ramirez L."/>
            <person name="Alfaro M."/>
            <person name="Sun H."/>
            <person name="Tritt A."/>
            <person name="Yoshinaga Y."/>
            <person name="Zwiers L.-H."/>
            <person name="Turgeon B."/>
            <person name="Goodwin S."/>
            <person name="Spatafora J."/>
            <person name="Crous P."/>
            <person name="Grigoriev I."/>
        </authorList>
    </citation>
    <scope>NUCLEOTIDE SEQUENCE</scope>
    <source>
        <strain evidence="4">CBS 122368</strain>
    </source>
</reference>
<keyword evidence="5" id="KW-1185">Reference proteome</keyword>
<dbReference type="Proteomes" id="UP000800094">
    <property type="component" value="Unassembled WGS sequence"/>
</dbReference>
<feature type="domain" description="Nephrocystin 3-like N-terminal" evidence="3">
    <location>
        <begin position="74"/>
        <end position="118"/>
    </location>
</feature>